<organism evidence="7 8">
    <name type="scientific">Micavibrio aeruginosavorus</name>
    <dbReference type="NCBI Taxonomy" id="349221"/>
    <lineage>
        <taxon>Bacteria</taxon>
        <taxon>Pseudomonadati</taxon>
        <taxon>Bdellovibrionota</taxon>
        <taxon>Bdellovibrionia</taxon>
        <taxon>Bdellovibrionales</taxon>
        <taxon>Pseudobdellovibrionaceae</taxon>
        <taxon>Micavibrio</taxon>
    </lineage>
</organism>
<comment type="subcellular location">
    <subcellularLocation>
        <location evidence="1">Cell membrane</location>
        <topology evidence="1">Multi-pass membrane protein</topology>
    </subcellularLocation>
</comment>
<feature type="transmembrane region" description="Helical" evidence="5">
    <location>
        <begin position="148"/>
        <end position="170"/>
    </location>
</feature>
<dbReference type="InterPro" id="IPR036640">
    <property type="entry name" value="ABC1_TM_sf"/>
</dbReference>
<dbReference type="InterPro" id="IPR011527">
    <property type="entry name" value="ABC1_TM_dom"/>
</dbReference>
<dbReference type="SUPFAM" id="SSF52540">
    <property type="entry name" value="P-loop containing nucleoside triphosphate hydrolases"/>
    <property type="match status" value="1"/>
</dbReference>
<dbReference type="PROSITE" id="PS50929">
    <property type="entry name" value="ABC_TM1F"/>
    <property type="match status" value="1"/>
</dbReference>
<reference evidence="7 8" key="1">
    <citation type="submission" date="2017-08" db="EMBL/GenBank/DDBJ databases">
        <title>Infants hospitalized years apart are colonized by the same room-sourced microbial strains.</title>
        <authorList>
            <person name="Brooks B."/>
            <person name="Olm M.R."/>
            <person name="Firek B.A."/>
            <person name="Baker R."/>
            <person name="Thomas B.C."/>
            <person name="Morowitz M.J."/>
            <person name="Banfield J.F."/>
        </authorList>
    </citation>
    <scope>NUCLEOTIDE SEQUENCE [LARGE SCALE GENOMIC DNA]</scope>
    <source>
        <strain evidence="7">S2_005_002_R2_29</strain>
    </source>
</reference>
<dbReference type="SUPFAM" id="SSF90123">
    <property type="entry name" value="ABC transporter transmembrane region"/>
    <property type="match status" value="1"/>
</dbReference>
<dbReference type="GO" id="GO:0015421">
    <property type="term" value="F:ABC-type oligopeptide transporter activity"/>
    <property type="evidence" value="ECO:0007669"/>
    <property type="project" value="TreeGrafter"/>
</dbReference>
<feature type="transmembrane region" description="Helical" evidence="5">
    <location>
        <begin position="176"/>
        <end position="196"/>
    </location>
</feature>
<dbReference type="EMBL" id="QFQB01000125">
    <property type="protein sequence ID" value="PZQ43858.1"/>
    <property type="molecule type" value="Genomic_DNA"/>
</dbReference>
<gene>
    <name evidence="7" type="ORF">DI551_11305</name>
</gene>
<dbReference type="InterPro" id="IPR039421">
    <property type="entry name" value="Type_1_exporter"/>
</dbReference>
<feature type="domain" description="ABC transmembrane type-1" evidence="6">
    <location>
        <begin position="39"/>
        <end position="321"/>
    </location>
</feature>
<evidence type="ECO:0000259" key="6">
    <source>
        <dbReference type="PROSITE" id="PS50929"/>
    </source>
</evidence>
<comment type="caution">
    <text evidence="7">The sequence shown here is derived from an EMBL/GenBank/DDBJ whole genome shotgun (WGS) entry which is preliminary data.</text>
</comment>
<dbReference type="Gene3D" id="1.20.1560.10">
    <property type="entry name" value="ABC transporter type 1, transmembrane domain"/>
    <property type="match status" value="1"/>
</dbReference>
<dbReference type="AlphaFoldDB" id="A0A2W5MU05"/>
<name>A0A2W5MU05_9BACT</name>
<dbReference type="InterPro" id="IPR027417">
    <property type="entry name" value="P-loop_NTPase"/>
</dbReference>
<evidence type="ECO:0000256" key="3">
    <source>
        <dbReference type="ARBA" id="ARBA00022989"/>
    </source>
</evidence>
<dbReference type="GO" id="GO:0005886">
    <property type="term" value="C:plasma membrane"/>
    <property type="evidence" value="ECO:0007669"/>
    <property type="project" value="UniProtKB-SubCell"/>
</dbReference>
<evidence type="ECO:0000256" key="2">
    <source>
        <dbReference type="ARBA" id="ARBA00022692"/>
    </source>
</evidence>
<proteinExistence type="predicted"/>
<keyword evidence="4 5" id="KW-0472">Membrane</keyword>
<feature type="transmembrane region" description="Helical" evidence="5">
    <location>
        <begin position="38"/>
        <end position="63"/>
    </location>
</feature>
<dbReference type="PANTHER" id="PTHR43394">
    <property type="entry name" value="ATP-DEPENDENT PERMEASE MDL1, MITOCHONDRIAL"/>
    <property type="match status" value="1"/>
</dbReference>
<sequence>MIMKEKQDKDLLKYHKTPTLVLVRRIFKTYLGKYKGSVALATFFMLLSAGLTAGFAAMIEPIIDDVLSAGKLDRVWLLGGAILAIFIIRGIATYQHTIIMNKVGQMIVGQIQFDMFSRFLDLDLNFFHRHPSGQLISRMTSDVNVMRMAVAEGITGMGKNFVTLIFLVCVMFYQDWFLSCVAFVVFPFTAVFVAWVGRRLRKMSGRIQEDMANLSDRLSQTFLGIRLVKAYGMEDHERDRTGKSIFKVRELTIKSARINNLSTPVNESLVGLVVFTIIVYGGYQVAAGHSTAGELLSFITAFSMSYEPLKRMAKLNSAYQMGLGAADRVFAMIDENPEVVEAPNAKNAAYQKPDITFEAVEYHYEDEQKKALNGVSFNIQGGTVTALVGPSGSGKTTIMNMIPRFFDATAGRILIGHEDIRNISIASLRQNIALVSQDITIFDDTVWANIGYGRKGAYQDEIIKAAIAAEADDFIRRLPQGYETRLGEEGLKLSGGQRQ</sequence>
<evidence type="ECO:0000313" key="8">
    <source>
        <dbReference type="Proteomes" id="UP000249417"/>
    </source>
</evidence>
<dbReference type="Pfam" id="PF00664">
    <property type="entry name" value="ABC_membrane"/>
    <property type="match status" value="1"/>
</dbReference>
<evidence type="ECO:0000256" key="5">
    <source>
        <dbReference type="SAM" id="Phobius"/>
    </source>
</evidence>
<feature type="transmembrane region" description="Helical" evidence="5">
    <location>
        <begin position="75"/>
        <end position="92"/>
    </location>
</feature>
<dbReference type="GO" id="GO:0016887">
    <property type="term" value="F:ATP hydrolysis activity"/>
    <property type="evidence" value="ECO:0007669"/>
    <property type="project" value="InterPro"/>
</dbReference>
<evidence type="ECO:0000313" key="7">
    <source>
        <dbReference type="EMBL" id="PZQ43858.1"/>
    </source>
</evidence>
<dbReference type="CDD" id="cd18552">
    <property type="entry name" value="ABC_6TM_MsbA_like"/>
    <property type="match status" value="1"/>
</dbReference>
<dbReference type="Proteomes" id="UP000249417">
    <property type="component" value="Unassembled WGS sequence"/>
</dbReference>
<dbReference type="GO" id="GO:0005524">
    <property type="term" value="F:ATP binding"/>
    <property type="evidence" value="ECO:0007669"/>
    <property type="project" value="InterPro"/>
</dbReference>
<evidence type="ECO:0000256" key="4">
    <source>
        <dbReference type="ARBA" id="ARBA00023136"/>
    </source>
</evidence>
<keyword evidence="2 5" id="KW-0812">Transmembrane</keyword>
<dbReference type="Gene3D" id="3.40.50.300">
    <property type="entry name" value="P-loop containing nucleotide triphosphate hydrolases"/>
    <property type="match status" value="1"/>
</dbReference>
<dbReference type="PANTHER" id="PTHR43394:SF1">
    <property type="entry name" value="ATP-BINDING CASSETTE SUB-FAMILY B MEMBER 10, MITOCHONDRIAL"/>
    <property type="match status" value="1"/>
</dbReference>
<feature type="non-terminal residue" evidence="7">
    <location>
        <position position="499"/>
    </location>
</feature>
<keyword evidence="3 5" id="KW-1133">Transmembrane helix</keyword>
<evidence type="ECO:0000256" key="1">
    <source>
        <dbReference type="ARBA" id="ARBA00004651"/>
    </source>
</evidence>
<protein>
    <submittedName>
        <fullName evidence="7">ABC transporter permease</fullName>
    </submittedName>
</protein>
<dbReference type="InterPro" id="IPR003439">
    <property type="entry name" value="ABC_transporter-like_ATP-bd"/>
</dbReference>
<accession>A0A2W5MU05</accession>
<dbReference type="Pfam" id="PF00005">
    <property type="entry name" value="ABC_tran"/>
    <property type="match status" value="1"/>
</dbReference>